<evidence type="ECO:0000313" key="1">
    <source>
        <dbReference type="EMBL" id="QOV90896.1"/>
    </source>
</evidence>
<dbReference type="AlphaFoldDB" id="A0A7M2WZI6"/>
<dbReference type="SUPFAM" id="SSF56563">
    <property type="entry name" value="Major capsid protein gp5"/>
    <property type="match status" value="1"/>
</dbReference>
<dbReference type="NCBIfam" id="NF045672">
    <property type="entry name" value="MCP_gp7_epsi_15"/>
    <property type="match status" value="1"/>
</dbReference>
<dbReference type="Proteomes" id="UP000593765">
    <property type="component" value="Chromosome"/>
</dbReference>
<dbReference type="InterPro" id="IPR048813">
    <property type="entry name" value="GP7-like"/>
</dbReference>
<gene>
    <name evidence="1" type="ORF">IPV69_05920</name>
</gene>
<proteinExistence type="predicted"/>
<keyword evidence="2" id="KW-1185">Reference proteome</keyword>
<protein>
    <recommendedName>
        <fullName evidence="3">Phage major capsid protein</fullName>
    </recommendedName>
</protein>
<dbReference type="EMBL" id="CP063458">
    <property type="protein sequence ID" value="QOV90896.1"/>
    <property type="molecule type" value="Genomic_DNA"/>
</dbReference>
<evidence type="ECO:0008006" key="3">
    <source>
        <dbReference type="Google" id="ProtNLM"/>
    </source>
</evidence>
<dbReference type="KEGG" id="hbs:IPV69_05920"/>
<dbReference type="RefSeq" id="WP_206294000.1">
    <property type="nucleotide sequence ID" value="NZ_CP063458.1"/>
</dbReference>
<accession>A0A7M2WZI6</accession>
<organism evidence="1 2">
    <name type="scientific">Humisphaera borealis</name>
    <dbReference type="NCBI Taxonomy" id="2807512"/>
    <lineage>
        <taxon>Bacteria</taxon>
        <taxon>Pseudomonadati</taxon>
        <taxon>Planctomycetota</taxon>
        <taxon>Phycisphaerae</taxon>
        <taxon>Tepidisphaerales</taxon>
        <taxon>Tepidisphaeraceae</taxon>
        <taxon>Humisphaera</taxon>
    </lineage>
</organism>
<evidence type="ECO:0000313" key="2">
    <source>
        <dbReference type="Proteomes" id="UP000593765"/>
    </source>
</evidence>
<reference evidence="1 2" key="1">
    <citation type="submission" date="2020-10" db="EMBL/GenBank/DDBJ databases">
        <title>Wide distribution of Phycisphaera-like planctomycetes from WD2101 soil group in peatlands and genome analysis of the first cultivated representative.</title>
        <authorList>
            <person name="Dedysh S.N."/>
            <person name="Beletsky A.V."/>
            <person name="Ivanova A."/>
            <person name="Kulichevskaya I.S."/>
            <person name="Suzina N.E."/>
            <person name="Philippov D.A."/>
            <person name="Rakitin A.L."/>
            <person name="Mardanov A.V."/>
            <person name="Ravin N.V."/>
        </authorList>
    </citation>
    <scope>NUCLEOTIDE SEQUENCE [LARGE SCALE GENOMIC DNA]</scope>
    <source>
        <strain evidence="1 2">M1803</strain>
    </source>
</reference>
<sequence>MPAISLLDYANQTNDPMRRGLVQKITNESIFLRMLRFIPVDGFTYSYGRQDTLGGIAFRAINGSYTPDTGVINPLIESLAIMGGEVRTDRQIVNKQGDIVRANSIGAKIKKAGLYYDKYVIKGDPANDPLQFYGLNGRLTGNQVITAGANGAALTLDMLDRALDAVVGSNSQKKIVCSKAVRRKISSLLKATAGGASMMDAAGQVSMYDGAAIELLDEDGDESAILDFNETQGSSDVTTSLYVVRPGSDSDGEYVQGLIGSKMIEHVEVGLLGTYYSDLVEANIGLAVFHPRAACRIKGITNA</sequence>
<name>A0A7M2WZI6_9BACT</name>